<comment type="caution">
    <text evidence="1">The sequence shown here is derived from an EMBL/GenBank/DDBJ whole genome shotgun (WGS) entry which is preliminary data.</text>
</comment>
<proteinExistence type="predicted"/>
<gene>
    <name evidence="1" type="ORF">DPMN_085526</name>
</gene>
<organism evidence="1 2">
    <name type="scientific">Dreissena polymorpha</name>
    <name type="common">Zebra mussel</name>
    <name type="synonym">Mytilus polymorpha</name>
    <dbReference type="NCBI Taxonomy" id="45954"/>
    <lineage>
        <taxon>Eukaryota</taxon>
        <taxon>Metazoa</taxon>
        <taxon>Spiralia</taxon>
        <taxon>Lophotrochozoa</taxon>
        <taxon>Mollusca</taxon>
        <taxon>Bivalvia</taxon>
        <taxon>Autobranchia</taxon>
        <taxon>Heteroconchia</taxon>
        <taxon>Euheterodonta</taxon>
        <taxon>Imparidentia</taxon>
        <taxon>Neoheterodontei</taxon>
        <taxon>Myida</taxon>
        <taxon>Dreissenoidea</taxon>
        <taxon>Dreissenidae</taxon>
        <taxon>Dreissena</taxon>
    </lineage>
</organism>
<sequence length="168" mass="19368">MSPISSQSHTTEWSLGRDCAELGVKSQRRRVLLLASSLRGKARQFYMSLDEYERRDFRALVKRMQQRVGSNENKSKFLSMLENRQRRPGEIIISLADDITQLTQKAYTVDTNAIDRKLSDHIQGLDFRLERLESVSLARSTQQSPKTKIESRLALCRLNLIIIGLLEM</sequence>
<dbReference type="Proteomes" id="UP000828390">
    <property type="component" value="Unassembled WGS sequence"/>
</dbReference>
<dbReference type="AlphaFoldDB" id="A0A9D3YF83"/>
<evidence type="ECO:0000313" key="2">
    <source>
        <dbReference type="Proteomes" id="UP000828390"/>
    </source>
</evidence>
<evidence type="ECO:0000313" key="1">
    <source>
        <dbReference type="EMBL" id="KAH3698011.1"/>
    </source>
</evidence>
<name>A0A9D3YF83_DREPO</name>
<reference evidence="1" key="1">
    <citation type="journal article" date="2019" name="bioRxiv">
        <title>The Genome of the Zebra Mussel, Dreissena polymorpha: A Resource for Invasive Species Research.</title>
        <authorList>
            <person name="McCartney M.A."/>
            <person name="Auch B."/>
            <person name="Kono T."/>
            <person name="Mallez S."/>
            <person name="Zhang Y."/>
            <person name="Obille A."/>
            <person name="Becker A."/>
            <person name="Abrahante J.E."/>
            <person name="Garbe J."/>
            <person name="Badalamenti J.P."/>
            <person name="Herman A."/>
            <person name="Mangelson H."/>
            <person name="Liachko I."/>
            <person name="Sullivan S."/>
            <person name="Sone E.D."/>
            <person name="Koren S."/>
            <person name="Silverstein K.A.T."/>
            <person name="Beckman K.B."/>
            <person name="Gohl D.M."/>
        </authorList>
    </citation>
    <scope>NUCLEOTIDE SEQUENCE</scope>
    <source>
        <strain evidence="1">Duluth1</strain>
        <tissue evidence="1">Whole animal</tissue>
    </source>
</reference>
<reference evidence="1" key="2">
    <citation type="submission" date="2020-11" db="EMBL/GenBank/DDBJ databases">
        <authorList>
            <person name="McCartney M.A."/>
            <person name="Auch B."/>
            <person name="Kono T."/>
            <person name="Mallez S."/>
            <person name="Becker A."/>
            <person name="Gohl D.M."/>
            <person name="Silverstein K.A.T."/>
            <person name="Koren S."/>
            <person name="Bechman K.B."/>
            <person name="Herman A."/>
            <person name="Abrahante J.E."/>
            <person name="Garbe J."/>
        </authorList>
    </citation>
    <scope>NUCLEOTIDE SEQUENCE</scope>
    <source>
        <strain evidence="1">Duluth1</strain>
        <tissue evidence="1">Whole animal</tissue>
    </source>
</reference>
<dbReference type="EMBL" id="JAIWYP010000016">
    <property type="protein sequence ID" value="KAH3698011.1"/>
    <property type="molecule type" value="Genomic_DNA"/>
</dbReference>
<accession>A0A9D3YF83</accession>
<protein>
    <submittedName>
        <fullName evidence="1">Uncharacterized protein</fullName>
    </submittedName>
</protein>
<keyword evidence="2" id="KW-1185">Reference proteome</keyword>